<sequence>MLLDHDGSIPPSNDTVTGVAGVVLSLPSRVVAAVVTANYKLDYTSKTANLDLDGGVWLDKERKPNSKTGLKVIYLGSAANTGVTAQGEARLTHPAFGKDFFIKGNVAVLKSNTQLLDASWEIDLFSKNKQVSVTATVTRADIRSGHRVDAEIA</sequence>
<name>A0ABN7PQP9_TIMPD</name>
<feature type="non-terminal residue" evidence="1">
    <location>
        <position position="153"/>
    </location>
</feature>
<organism evidence="1 2">
    <name type="scientific">Timema podura</name>
    <name type="common">Walking stick</name>
    <dbReference type="NCBI Taxonomy" id="61482"/>
    <lineage>
        <taxon>Eukaryota</taxon>
        <taxon>Metazoa</taxon>
        <taxon>Ecdysozoa</taxon>
        <taxon>Arthropoda</taxon>
        <taxon>Hexapoda</taxon>
        <taxon>Insecta</taxon>
        <taxon>Pterygota</taxon>
        <taxon>Neoptera</taxon>
        <taxon>Polyneoptera</taxon>
        <taxon>Phasmatodea</taxon>
        <taxon>Timematodea</taxon>
        <taxon>Timematoidea</taxon>
        <taxon>Timematidae</taxon>
        <taxon>Timema</taxon>
    </lineage>
</organism>
<accession>A0ABN7PQP9</accession>
<dbReference type="Proteomes" id="UP001153148">
    <property type="component" value="Unassembled WGS sequence"/>
</dbReference>
<gene>
    <name evidence="1" type="ORF">TPAB3V08_LOCUS14819</name>
</gene>
<dbReference type="EMBL" id="CAJPIN010077081">
    <property type="protein sequence ID" value="CAG2067876.1"/>
    <property type="molecule type" value="Genomic_DNA"/>
</dbReference>
<evidence type="ECO:0000313" key="2">
    <source>
        <dbReference type="Proteomes" id="UP001153148"/>
    </source>
</evidence>
<comment type="caution">
    <text evidence="1">The sequence shown here is derived from an EMBL/GenBank/DDBJ whole genome shotgun (WGS) entry which is preliminary data.</text>
</comment>
<reference evidence="1" key="1">
    <citation type="submission" date="2021-03" db="EMBL/GenBank/DDBJ databases">
        <authorList>
            <person name="Tran Van P."/>
        </authorList>
    </citation>
    <scope>NUCLEOTIDE SEQUENCE</scope>
</reference>
<proteinExistence type="predicted"/>
<protein>
    <submittedName>
        <fullName evidence="1">Uncharacterized protein</fullName>
    </submittedName>
</protein>
<evidence type="ECO:0000313" key="1">
    <source>
        <dbReference type="EMBL" id="CAG2067876.1"/>
    </source>
</evidence>
<keyword evidence="2" id="KW-1185">Reference proteome</keyword>